<evidence type="ECO:0000256" key="1">
    <source>
        <dbReference type="SAM" id="SignalP"/>
    </source>
</evidence>
<name>A0A1I6ZNL6_9FLAO</name>
<dbReference type="EMBL" id="FPAS01000002">
    <property type="protein sequence ID" value="SFT64293.1"/>
    <property type="molecule type" value="Genomic_DNA"/>
</dbReference>
<dbReference type="STRING" id="477690.SAMN05216474_1507"/>
<dbReference type="Proteomes" id="UP000236454">
    <property type="component" value="Unassembled WGS sequence"/>
</dbReference>
<dbReference type="InterPro" id="IPR025634">
    <property type="entry name" value="DUF4292"/>
</dbReference>
<feature type="chain" id="PRO_5014848039" description="DUF4292 domain-containing protein" evidence="1">
    <location>
        <begin position="27"/>
        <end position="271"/>
    </location>
</feature>
<accession>A0A1I6ZNL6</accession>
<sequence>MNRSITKILSLTLIALVLTSCGVQQANDKLDKLPRMKTNDLVDILDSISLLKPEHFYSKISTDFSDGHVSYSFKTSLRVRRDSAINAFITYANIPIFTAMITPDTLTVVNRREKCYIQENMDYLKSILGVEFKQRNLEEIFLGQPIDWNKDEKYFQINSPYNYIISSHKKRQIKKADKKEDYDDIILLYYLDKEAKNLDKIVIENPIDTTHIEVNYKKREMVDSLSVPEFVDVLITTPRDTITIGLEYNKTKVNQRKKLYLAIPDDYEECQ</sequence>
<dbReference type="Pfam" id="PF14125">
    <property type="entry name" value="DUF4292"/>
    <property type="match status" value="1"/>
</dbReference>
<evidence type="ECO:0000313" key="2">
    <source>
        <dbReference type="EMBL" id="SFT64293.1"/>
    </source>
</evidence>
<feature type="signal peptide" evidence="1">
    <location>
        <begin position="1"/>
        <end position="26"/>
    </location>
</feature>
<gene>
    <name evidence="2" type="ORF">SAMN05216474_1507</name>
</gene>
<protein>
    <recommendedName>
        <fullName evidence="4">DUF4292 domain-containing protein</fullName>
    </recommendedName>
</protein>
<dbReference type="RefSeq" id="WP_090247785.1">
    <property type="nucleotide sequence ID" value="NZ_FPAS01000002.1"/>
</dbReference>
<dbReference type="OrthoDB" id="1466615at2"/>
<dbReference type="AlphaFoldDB" id="A0A1I6ZNL6"/>
<keyword evidence="3" id="KW-1185">Reference proteome</keyword>
<reference evidence="2 3" key="1">
    <citation type="submission" date="2016-10" db="EMBL/GenBank/DDBJ databases">
        <authorList>
            <person name="de Groot N.N."/>
        </authorList>
    </citation>
    <scope>NUCLEOTIDE SEQUENCE [LARGE SCALE GENOMIC DNA]</scope>
    <source>
        <strain evidence="2 3">CGMCC 1.7005</strain>
    </source>
</reference>
<dbReference type="PROSITE" id="PS51257">
    <property type="entry name" value="PROKAR_LIPOPROTEIN"/>
    <property type="match status" value="1"/>
</dbReference>
<proteinExistence type="predicted"/>
<evidence type="ECO:0008006" key="4">
    <source>
        <dbReference type="Google" id="ProtNLM"/>
    </source>
</evidence>
<evidence type="ECO:0000313" key="3">
    <source>
        <dbReference type="Proteomes" id="UP000236454"/>
    </source>
</evidence>
<organism evidence="2 3">
    <name type="scientific">Lishizhenia tianjinensis</name>
    <dbReference type="NCBI Taxonomy" id="477690"/>
    <lineage>
        <taxon>Bacteria</taxon>
        <taxon>Pseudomonadati</taxon>
        <taxon>Bacteroidota</taxon>
        <taxon>Flavobacteriia</taxon>
        <taxon>Flavobacteriales</taxon>
        <taxon>Crocinitomicaceae</taxon>
        <taxon>Lishizhenia</taxon>
    </lineage>
</organism>
<keyword evidence="1" id="KW-0732">Signal</keyword>